<evidence type="ECO:0008006" key="3">
    <source>
        <dbReference type="Google" id="ProtNLM"/>
    </source>
</evidence>
<dbReference type="AlphaFoldDB" id="A0A2H3DX23"/>
<keyword evidence="2" id="KW-1185">Reference proteome</keyword>
<organism evidence="1 2">
    <name type="scientific">Armillaria gallica</name>
    <name type="common">Bulbous honey fungus</name>
    <name type="synonym">Armillaria bulbosa</name>
    <dbReference type="NCBI Taxonomy" id="47427"/>
    <lineage>
        <taxon>Eukaryota</taxon>
        <taxon>Fungi</taxon>
        <taxon>Dikarya</taxon>
        <taxon>Basidiomycota</taxon>
        <taxon>Agaricomycotina</taxon>
        <taxon>Agaricomycetes</taxon>
        <taxon>Agaricomycetidae</taxon>
        <taxon>Agaricales</taxon>
        <taxon>Marasmiineae</taxon>
        <taxon>Physalacriaceae</taxon>
        <taxon>Armillaria</taxon>
    </lineage>
</organism>
<name>A0A2H3DX23_ARMGA</name>
<dbReference type="Proteomes" id="UP000217790">
    <property type="component" value="Unassembled WGS sequence"/>
</dbReference>
<proteinExistence type="predicted"/>
<reference evidence="2" key="1">
    <citation type="journal article" date="2017" name="Nat. Ecol. Evol.">
        <title>Genome expansion and lineage-specific genetic innovations in the forest pathogenic fungi Armillaria.</title>
        <authorList>
            <person name="Sipos G."/>
            <person name="Prasanna A.N."/>
            <person name="Walter M.C."/>
            <person name="O'Connor E."/>
            <person name="Balint B."/>
            <person name="Krizsan K."/>
            <person name="Kiss B."/>
            <person name="Hess J."/>
            <person name="Varga T."/>
            <person name="Slot J."/>
            <person name="Riley R."/>
            <person name="Boka B."/>
            <person name="Rigling D."/>
            <person name="Barry K."/>
            <person name="Lee J."/>
            <person name="Mihaltcheva S."/>
            <person name="LaButti K."/>
            <person name="Lipzen A."/>
            <person name="Waldron R."/>
            <person name="Moloney N.M."/>
            <person name="Sperisen C."/>
            <person name="Kredics L."/>
            <person name="Vagvoelgyi C."/>
            <person name="Patrignani A."/>
            <person name="Fitzpatrick D."/>
            <person name="Nagy I."/>
            <person name="Doyle S."/>
            <person name="Anderson J.B."/>
            <person name="Grigoriev I.V."/>
            <person name="Gueldener U."/>
            <person name="Muensterkoetter M."/>
            <person name="Nagy L.G."/>
        </authorList>
    </citation>
    <scope>NUCLEOTIDE SEQUENCE [LARGE SCALE GENOMIC DNA]</scope>
    <source>
        <strain evidence="2">Ar21-2</strain>
    </source>
</reference>
<dbReference type="SUPFAM" id="SSF52047">
    <property type="entry name" value="RNI-like"/>
    <property type="match status" value="1"/>
</dbReference>
<protein>
    <recommendedName>
        <fullName evidence="3">F-box domain-containing protein</fullName>
    </recommendedName>
</protein>
<evidence type="ECO:0000313" key="2">
    <source>
        <dbReference type="Proteomes" id="UP000217790"/>
    </source>
</evidence>
<dbReference type="EMBL" id="KZ293652">
    <property type="protein sequence ID" value="PBK95388.1"/>
    <property type="molecule type" value="Genomic_DNA"/>
</dbReference>
<evidence type="ECO:0000313" key="1">
    <source>
        <dbReference type="EMBL" id="PBK95388.1"/>
    </source>
</evidence>
<sequence length="409" mass="46843">MYSKISRGDTPSVTTGIFCRHRWVLKDSDTRIIEVPYISETKYPGRLIMAESLPQELVDAIIDEVHSPSDLKACSLTCHAFSLPTRAILFRQIKLTDSQLDADAVQSFHELCVVSPHIPPFVQTLHIDGYRRSSRTFLAVSDIISCVLQYMQNLKVIELYRVTIGNWIAGMVPSHSFREIHLTDVLFHENGFRQMCAVLQGSPDLYRLFVHHNYPLPVFGGNATSQLSLDNTHRRPSIQDLSIYIHIRVMAGRSPLLPELPIIRIGHLRHIAFTVTDDGLQYLQWWIQSLMRVTQSNQLPALQVLDIELGTSYCWNPATLPEWGELDQILSGPPFGESFRMLTIKVQKKQAYKISQRETASRRSLWGQRARYRESVEDIVSQLEAQFPRLAGKLKFSVKEYQVVNRIET</sequence>
<accession>A0A2H3DX23</accession>
<gene>
    <name evidence="1" type="ORF">ARMGADRAFT_1062020</name>
</gene>
<dbReference type="InParanoid" id="A0A2H3DX23"/>
<dbReference type="OrthoDB" id="2745898at2759"/>